<dbReference type="Proteomes" id="UP000000849">
    <property type="component" value="Chromosome"/>
</dbReference>
<dbReference type="AlphaFoldDB" id="D5UBV1"/>
<dbReference type="EMBL" id="CP001964">
    <property type="protein sequence ID" value="ADG74196.1"/>
    <property type="molecule type" value="Genomic_DNA"/>
</dbReference>
<reference evidence="3 4" key="1">
    <citation type="journal article" date="2010" name="Stand. Genomic Sci.">
        <title>Complete genome sequence of Cellulomonas flavigena type strain (134).</title>
        <authorList>
            <person name="Abt B."/>
            <person name="Foster B."/>
            <person name="Lapidus A."/>
            <person name="Clum A."/>
            <person name="Sun H."/>
            <person name="Pukall R."/>
            <person name="Lucas S."/>
            <person name="Glavina Del Rio T."/>
            <person name="Nolan M."/>
            <person name="Tice H."/>
            <person name="Cheng J.F."/>
            <person name="Pitluck S."/>
            <person name="Liolios K."/>
            <person name="Ivanova N."/>
            <person name="Mavromatis K."/>
            <person name="Ovchinnikova G."/>
            <person name="Pati A."/>
            <person name="Goodwin L."/>
            <person name="Chen A."/>
            <person name="Palaniappan K."/>
            <person name="Land M."/>
            <person name="Hauser L."/>
            <person name="Chang Y.J."/>
            <person name="Jeffries C.D."/>
            <person name="Rohde M."/>
            <person name="Goker M."/>
            <person name="Woyke T."/>
            <person name="Bristow J."/>
            <person name="Eisen J.A."/>
            <person name="Markowitz V."/>
            <person name="Hugenholtz P."/>
            <person name="Kyrpides N.C."/>
            <person name="Klenk H.P."/>
        </authorList>
    </citation>
    <scope>NUCLEOTIDE SEQUENCE [LARGE SCALE GENOMIC DNA]</scope>
    <source>
        <strain evidence="4">ATCC 482 / DSM 20109 / BCRC 11376 / JCM 18109 / NBRC 3775 / NCIMB 8073 / NRS 134</strain>
    </source>
</reference>
<organism evidence="3 4">
    <name type="scientific">Cellulomonas flavigena (strain ATCC 482 / DSM 20109 / BCRC 11376 / JCM 18109 / NBRC 3775 / NCIMB 8073 / NRS 134)</name>
    <dbReference type="NCBI Taxonomy" id="446466"/>
    <lineage>
        <taxon>Bacteria</taxon>
        <taxon>Bacillati</taxon>
        <taxon>Actinomycetota</taxon>
        <taxon>Actinomycetes</taxon>
        <taxon>Micrococcales</taxon>
        <taxon>Cellulomonadaceae</taxon>
        <taxon>Cellulomonas</taxon>
    </lineage>
</organism>
<dbReference type="GO" id="GO:0016020">
    <property type="term" value="C:membrane"/>
    <property type="evidence" value="ECO:0007669"/>
    <property type="project" value="TreeGrafter"/>
</dbReference>
<dbReference type="GO" id="GO:0046464">
    <property type="term" value="P:acylglycerol catabolic process"/>
    <property type="evidence" value="ECO:0007669"/>
    <property type="project" value="TreeGrafter"/>
</dbReference>
<protein>
    <submittedName>
        <fullName evidence="3">Alpha/beta hydrolase fold protein</fullName>
    </submittedName>
</protein>
<name>D5UBV1_CELFN</name>
<evidence type="ECO:0000313" key="4">
    <source>
        <dbReference type="Proteomes" id="UP000000849"/>
    </source>
</evidence>
<dbReference type="Pfam" id="PF12697">
    <property type="entry name" value="Abhydrolase_6"/>
    <property type="match status" value="1"/>
</dbReference>
<keyword evidence="3" id="KW-0378">Hydrolase</keyword>
<sequence length="292" mass="30917">MTLLLREPARPGTDPHVARLRVDGLPLRTSTYAADERVATGRPFVLVHGLGASSVTFADLAQHLRRHGTVHALDLPGFGRVPRPAEPLGMGDLGRLVARWAERTGVHDAVLVGHSMGTQVVTEVLATSPVTASHAVLLGPTVDDTAATVARQLVRLAASCATEPPHVLAQLARTTLECGPRWYTAELTRMLDHDVLGLLRRAGAPVLVVRGSRDRVAPAGWVERLARVAPRGRAATLPGAAHNTMQSHAREVAALVLEHAGMLSAEQRSTGPSPTDPPRDGPGQEPAEHGVP</sequence>
<accession>D5UBV1</accession>
<dbReference type="HOGENOM" id="CLU_020336_13_8_11"/>
<dbReference type="InterPro" id="IPR029058">
    <property type="entry name" value="AB_hydrolase_fold"/>
</dbReference>
<proteinExistence type="predicted"/>
<dbReference type="Gene3D" id="3.40.50.1820">
    <property type="entry name" value="alpha/beta hydrolase"/>
    <property type="match status" value="1"/>
</dbReference>
<dbReference type="PANTHER" id="PTHR43798:SF5">
    <property type="entry name" value="MONOACYLGLYCEROL LIPASE ABHD6"/>
    <property type="match status" value="1"/>
</dbReference>
<evidence type="ECO:0000259" key="2">
    <source>
        <dbReference type="SMART" id="SM00824"/>
    </source>
</evidence>
<dbReference type="InterPro" id="IPR020802">
    <property type="entry name" value="TesA-like"/>
</dbReference>
<gene>
    <name evidence="3" type="ordered locus">Cfla_1296</name>
</gene>
<dbReference type="KEGG" id="cfl:Cfla_1296"/>
<dbReference type="RefSeq" id="WP_013116530.1">
    <property type="nucleotide sequence ID" value="NC_014151.1"/>
</dbReference>
<dbReference type="SUPFAM" id="SSF53474">
    <property type="entry name" value="alpha/beta-Hydrolases"/>
    <property type="match status" value="1"/>
</dbReference>
<dbReference type="InterPro" id="IPR050266">
    <property type="entry name" value="AB_hydrolase_sf"/>
</dbReference>
<evidence type="ECO:0000313" key="3">
    <source>
        <dbReference type="EMBL" id="ADG74196.1"/>
    </source>
</evidence>
<feature type="region of interest" description="Disordered" evidence="1">
    <location>
        <begin position="264"/>
        <end position="292"/>
    </location>
</feature>
<dbReference type="STRING" id="446466.Cfla_1296"/>
<evidence type="ECO:0000256" key="1">
    <source>
        <dbReference type="SAM" id="MobiDB-lite"/>
    </source>
</evidence>
<dbReference type="InterPro" id="IPR000073">
    <property type="entry name" value="AB_hydrolase_1"/>
</dbReference>
<dbReference type="SMART" id="SM00824">
    <property type="entry name" value="PKS_TE"/>
    <property type="match status" value="1"/>
</dbReference>
<dbReference type="GO" id="GO:0047372">
    <property type="term" value="F:monoacylglycerol lipase activity"/>
    <property type="evidence" value="ECO:0007669"/>
    <property type="project" value="TreeGrafter"/>
</dbReference>
<dbReference type="PANTHER" id="PTHR43798">
    <property type="entry name" value="MONOACYLGLYCEROL LIPASE"/>
    <property type="match status" value="1"/>
</dbReference>
<keyword evidence="4" id="KW-1185">Reference proteome</keyword>
<feature type="domain" description="Thioesterase TesA-like" evidence="2">
    <location>
        <begin position="50"/>
        <end position="260"/>
    </location>
</feature>
<dbReference type="eggNOG" id="COG2267">
    <property type="taxonomic scope" value="Bacteria"/>
</dbReference>